<dbReference type="Proteomes" id="UP000270616">
    <property type="component" value="Unassembled WGS sequence"/>
</dbReference>
<dbReference type="OrthoDB" id="7062264at2"/>
<keyword evidence="1" id="KW-0812">Transmembrane</keyword>
<feature type="transmembrane region" description="Helical" evidence="1">
    <location>
        <begin position="90"/>
        <end position="114"/>
    </location>
</feature>
<gene>
    <name evidence="2" type="ORF">EDL96_07200</name>
</gene>
<sequence length="252" mass="26282">MNILEAVFTGLSAQEAVTLGGLALIDSTSTGTLVLPLVLLLFTSGGGRGGARAVALRVTLYLAVIALFYWLLGVALLAGVTVAFQPVADFLATRVGAAALVALGAGLTALSWWVDPKEIRKRGGDPDASTRRWIARAERAVRRWPALAALAVVAGLIEVASMLPYLAAIGGLAQSELPRGASALVLVAYCLVMVLPAMVLVMARMVLGERIDRPVAALRNWAVRTTPTTLAWVLGIVGVVIIVRTVPTLLGG</sequence>
<reference evidence="2 3" key="1">
    <citation type="submission" date="2018-10" db="EMBL/GenBank/DDBJ databases">
        <title>Kocuria sp. M5W7-7, whole genome shotgun sequence.</title>
        <authorList>
            <person name="Tuo L."/>
        </authorList>
    </citation>
    <scope>NUCLEOTIDE SEQUENCE [LARGE SCALE GENOMIC DNA]</scope>
    <source>
        <strain evidence="2 3">M5W7-7</strain>
    </source>
</reference>
<dbReference type="EMBL" id="RKMF01000007">
    <property type="protein sequence ID" value="ROZ63316.1"/>
    <property type="molecule type" value="Genomic_DNA"/>
</dbReference>
<evidence type="ECO:0000313" key="3">
    <source>
        <dbReference type="Proteomes" id="UP000270616"/>
    </source>
</evidence>
<feature type="transmembrane region" description="Helical" evidence="1">
    <location>
        <begin position="186"/>
        <end position="207"/>
    </location>
</feature>
<accession>A0A3N3ZTB6</accession>
<feature type="transmembrane region" description="Helical" evidence="1">
    <location>
        <begin position="228"/>
        <end position="246"/>
    </location>
</feature>
<feature type="transmembrane region" description="Helical" evidence="1">
    <location>
        <begin position="54"/>
        <end position="84"/>
    </location>
</feature>
<feature type="transmembrane region" description="Helical" evidence="1">
    <location>
        <begin position="146"/>
        <end position="166"/>
    </location>
</feature>
<proteinExistence type="predicted"/>
<protein>
    <recommendedName>
        <fullName evidence="4">GAP family protein</fullName>
    </recommendedName>
</protein>
<evidence type="ECO:0008006" key="4">
    <source>
        <dbReference type="Google" id="ProtNLM"/>
    </source>
</evidence>
<name>A0A3N3ZTB6_9MICC</name>
<feature type="transmembrane region" description="Helical" evidence="1">
    <location>
        <begin position="20"/>
        <end position="42"/>
    </location>
</feature>
<comment type="caution">
    <text evidence="2">The sequence shown here is derived from an EMBL/GenBank/DDBJ whole genome shotgun (WGS) entry which is preliminary data.</text>
</comment>
<keyword evidence="3" id="KW-1185">Reference proteome</keyword>
<dbReference type="RefSeq" id="WP_123825116.1">
    <property type="nucleotide sequence ID" value="NZ_RKMF01000007.1"/>
</dbReference>
<evidence type="ECO:0000256" key="1">
    <source>
        <dbReference type="SAM" id="Phobius"/>
    </source>
</evidence>
<evidence type="ECO:0000313" key="2">
    <source>
        <dbReference type="EMBL" id="ROZ63316.1"/>
    </source>
</evidence>
<dbReference type="Pfam" id="PF11139">
    <property type="entry name" value="SfLAP"/>
    <property type="match status" value="1"/>
</dbReference>
<keyword evidence="1" id="KW-1133">Transmembrane helix</keyword>
<keyword evidence="1" id="KW-0472">Membrane</keyword>
<dbReference type="AlphaFoldDB" id="A0A3N3ZTB6"/>
<organism evidence="2 3">
    <name type="scientific">Kocuria soli</name>
    <dbReference type="NCBI Taxonomy" id="2485125"/>
    <lineage>
        <taxon>Bacteria</taxon>
        <taxon>Bacillati</taxon>
        <taxon>Actinomycetota</taxon>
        <taxon>Actinomycetes</taxon>
        <taxon>Micrococcales</taxon>
        <taxon>Micrococcaceae</taxon>
        <taxon>Kocuria</taxon>
    </lineage>
</organism>
<dbReference type="InterPro" id="IPR021315">
    <property type="entry name" value="Gap/Sap"/>
</dbReference>